<accession>A0ABW0JX34</accession>
<dbReference type="EMBL" id="JBHSMM010000001">
    <property type="protein sequence ID" value="MFC5440216.1"/>
    <property type="molecule type" value="Genomic_DNA"/>
</dbReference>
<proteinExistence type="predicted"/>
<dbReference type="Proteomes" id="UP001596018">
    <property type="component" value="Unassembled WGS sequence"/>
</dbReference>
<comment type="caution">
    <text evidence="1">The sequence shown here is derived from an EMBL/GenBank/DDBJ whole genome shotgun (WGS) entry which is preliminary data.</text>
</comment>
<evidence type="ECO:0000313" key="1">
    <source>
        <dbReference type="EMBL" id="MFC5440216.1"/>
    </source>
</evidence>
<evidence type="ECO:0000313" key="2">
    <source>
        <dbReference type="Proteomes" id="UP001596018"/>
    </source>
</evidence>
<protein>
    <submittedName>
        <fullName evidence="1">Uncharacterized protein</fullName>
    </submittedName>
</protein>
<sequence>MSPFWNGSFPNSMAIGMRWIRADVHSRDIHQPTHWRAWSRVMQVHRHTGPISTVRNAARCAALLALFVAMPAFGSASADRGKPLKIDVVRDRLTLSLTHYPQVYLHGEIDAGAPQRFAALVASGRIERGSDIYLNARGADRAAGMALGRMFRAGGMATHLGTPRQPKWASVEAKTAICMDACLYAYLGGLYRWVPSGRDRIGFSSPQTQATRHSPDAVTYLKAMGIKDEMLGSEAWLTAEKMTASGLANNGRLPTTATYDLSRPAPRLDLRLADRKGTHRLTVQCQPGKTTVTAYDEVGIARARQIALRGGSSYFQLGDEKRLSQPRGGAQAMGNALVIRRDLPPADLVDLISAWSVGAWVGGRSDAFRDGFTMPLQPVRAQLKVFYYTCWRVAPWPARPKKAH</sequence>
<reference evidence="2" key="1">
    <citation type="journal article" date="2019" name="Int. J. Syst. Evol. Microbiol.">
        <title>The Global Catalogue of Microorganisms (GCM) 10K type strain sequencing project: providing services to taxonomists for standard genome sequencing and annotation.</title>
        <authorList>
            <consortium name="The Broad Institute Genomics Platform"/>
            <consortium name="The Broad Institute Genome Sequencing Center for Infectious Disease"/>
            <person name="Wu L."/>
            <person name="Ma J."/>
        </authorList>
    </citation>
    <scope>NUCLEOTIDE SEQUENCE [LARGE SCALE GENOMIC DNA]</scope>
    <source>
        <strain evidence="2">KACC 12822</strain>
    </source>
</reference>
<organism evidence="1 2">
    <name type="scientific">Rhodanobacter ginsenosidimutans</name>
    <dbReference type="NCBI Taxonomy" id="490571"/>
    <lineage>
        <taxon>Bacteria</taxon>
        <taxon>Pseudomonadati</taxon>
        <taxon>Pseudomonadota</taxon>
        <taxon>Gammaproteobacteria</taxon>
        <taxon>Lysobacterales</taxon>
        <taxon>Rhodanobacteraceae</taxon>
        <taxon>Rhodanobacter</taxon>
    </lineage>
</organism>
<keyword evidence="2" id="KW-1185">Reference proteome</keyword>
<name>A0ABW0JX34_9GAMM</name>
<gene>
    <name evidence="1" type="ORF">ACFPK0_09355</name>
</gene>
<dbReference type="RefSeq" id="WP_377340056.1">
    <property type="nucleotide sequence ID" value="NZ_JALBWS010000012.1"/>
</dbReference>